<dbReference type="PANTHER" id="PTHR11545:SF2">
    <property type="entry name" value="LARGE RIBOSOMAL SUBUNIT PROTEIN UL13M"/>
    <property type="match status" value="1"/>
</dbReference>
<dbReference type="GO" id="GO:0005762">
    <property type="term" value="C:mitochondrial large ribosomal subunit"/>
    <property type="evidence" value="ECO:0007669"/>
    <property type="project" value="TreeGrafter"/>
</dbReference>
<evidence type="ECO:0000313" key="5">
    <source>
        <dbReference type="Proteomes" id="UP000813462"/>
    </source>
</evidence>
<dbReference type="GO" id="GO:0003735">
    <property type="term" value="F:structural constituent of ribosome"/>
    <property type="evidence" value="ECO:0007669"/>
    <property type="project" value="InterPro"/>
</dbReference>
<dbReference type="EMBL" id="JAEACU010000061">
    <property type="protein sequence ID" value="KAH7511508.1"/>
    <property type="molecule type" value="Genomic_DNA"/>
</dbReference>
<organism evidence="4 5">
    <name type="scientific">Ziziphus jujuba var. spinosa</name>
    <dbReference type="NCBI Taxonomy" id="714518"/>
    <lineage>
        <taxon>Eukaryota</taxon>
        <taxon>Viridiplantae</taxon>
        <taxon>Streptophyta</taxon>
        <taxon>Embryophyta</taxon>
        <taxon>Tracheophyta</taxon>
        <taxon>Spermatophyta</taxon>
        <taxon>Magnoliopsida</taxon>
        <taxon>eudicotyledons</taxon>
        <taxon>Gunneridae</taxon>
        <taxon>Pentapetalae</taxon>
        <taxon>rosids</taxon>
        <taxon>fabids</taxon>
        <taxon>Rosales</taxon>
        <taxon>Rhamnaceae</taxon>
        <taxon>Paliureae</taxon>
        <taxon>Ziziphus</taxon>
    </lineage>
</organism>
<reference evidence="4" key="1">
    <citation type="journal article" date="2021" name="Front. Plant Sci.">
        <title>Chromosome-Scale Genome Assembly for Chinese Sour Jujube and Insights Into Its Genome Evolution and Domestication Signature.</title>
        <authorList>
            <person name="Shen L.-Y."/>
            <person name="Luo H."/>
            <person name="Wang X.-L."/>
            <person name="Wang X.-M."/>
            <person name="Qiu X.-J."/>
            <person name="Liu H."/>
            <person name="Zhou S.-S."/>
            <person name="Jia K.-H."/>
            <person name="Nie S."/>
            <person name="Bao Y.-T."/>
            <person name="Zhang R.-G."/>
            <person name="Yun Q.-Z."/>
            <person name="Chai Y.-H."/>
            <person name="Lu J.-Y."/>
            <person name="Li Y."/>
            <person name="Zhao S.-W."/>
            <person name="Mao J.-F."/>
            <person name="Jia S.-G."/>
            <person name="Mao Y.-M."/>
        </authorList>
    </citation>
    <scope>NUCLEOTIDE SEQUENCE</scope>
    <source>
        <strain evidence="4">AT0</strain>
        <tissue evidence="4">Leaf</tissue>
    </source>
</reference>
<dbReference type="GO" id="GO:0003729">
    <property type="term" value="F:mRNA binding"/>
    <property type="evidence" value="ECO:0007669"/>
    <property type="project" value="TreeGrafter"/>
</dbReference>
<evidence type="ECO:0000256" key="1">
    <source>
        <dbReference type="ARBA" id="ARBA00006227"/>
    </source>
</evidence>
<proteinExistence type="inferred from homology"/>
<dbReference type="GO" id="GO:0006412">
    <property type="term" value="P:translation"/>
    <property type="evidence" value="ECO:0007669"/>
    <property type="project" value="InterPro"/>
</dbReference>
<protein>
    <recommendedName>
        <fullName evidence="6">50S ribosomal protein L13, chloroplastic-like</fullName>
    </recommendedName>
</protein>
<dbReference type="Proteomes" id="UP000813462">
    <property type="component" value="Unassembled WGS sequence"/>
</dbReference>
<comment type="caution">
    <text evidence="4">The sequence shown here is derived from an EMBL/GenBank/DDBJ whole genome shotgun (WGS) entry which is preliminary data.</text>
</comment>
<gene>
    <name evidence="4" type="ORF">FEM48_ZijujUnG0007400</name>
</gene>
<keyword evidence="3" id="KW-0687">Ribonucleoprotein</keyword>
<dbReference type="GO" id="GO:0017148">
    <property type="term" value="P:negative regulation of translation"/>
    <property type="evidence" value="ECO:0007669"/>
    <property type="project" value="TreeGrafter"/>
</dbReference>
<evidence type="ECO:0000313" key="4">
    <source>
        <dbReference type="EMBL" id="KAH7511508.1"/>
    </source>
</evidence>
<name>A0A978UA11_ZIZJJ</name>
<dbReference type="Gene3D" id="3.90.1180.10">
    <property type="entry name" value="Ribosomal protein L13"/>
    <property type="match status" value="1"/>
</dbReference>
<dbReference type="Pfam" id="PF00572">
    <property type="entry name" value="Ribosomal_L13"/>
    <property type="match status" value="1"/>
</dbReference>
<dbReference type="InterPro" id="IPR005822">
    <property type="entry name" value="Ribosomal_uL13"/>
</dbReference>
<sequence>MAPRKDNPVVKAIASSNSLSSIPYPSPCISALSGHDQLRKECNLIFMQKALAGLRCTNLEGLRWRVFDAKARLASQISTVTQGKDKPTHTPTCDDGDVCIVLNAKDLSVSQGENLLIRFIIAKLGKKLKGPDGQDPTEVIRKAVLRMLPRNKMCDERDRKLKIFAESEHPSGNQPVEPYVMRPRTVPEMWPLARRAIVRAPNKAEQPLFNVSDT</sequence>
<evidence type="ECO:0000256" key="2">
    <source>
        <dbReference type="ARBA" id="ARBA00022980"/>
    </source>
</evidence>
<evidence type="ECO:0008006" key="6">
    <source>
        <dbReference type="Google" id="ProtNLM"/>
    </source>
</evidence>
<accession>A0A978UA11</accession>
<keyword evidence="2" id="KW-0689">Ribosomal protein</keyword>
<dbReference type="PANTHER" id="PTHR11545">
    <property type="entry name" value="RIBOSOMAL PROTEIN L13"/>
    <property type="match status" value="1"/>
</dbReference>
<dbReference type="InterPro" id="IPR036899">
    <property type="entry name" value="Ribosomal_uL13_sf"/>
</dbReference>
<dbReference type="AlphaFoldDB" id="A0A978UA11"/>
<dbReference type="SUPFAM" id="SSF52161">
    <property type="entry name" value="Ribosomal protein L13"/>
    <property type="match status" value="1"/>
</dbReference>
<comment type="similarity">
    <text evidence="1">Belongs to the universal ribosomal protein uL13 family.</text>
</comment>
<evidence type="ECO:0000256" key="3">
    <source>
        <dbReference type="ARBA" id="ARBA00023274"/>
    </source>
</evidence>